<dbReference type="AlphaFoldDB" id="A0A8E2JC22"/>
<dbReference type="Proteomes" id="UP000250266">
    <property type="component" value="Unassembled WGS sequence"/>
</dbReference>
<protein>
    <submittedName>
        <fullName evidence="3">Uncharacterized protein</fullName>
    </submittedName>
</protein>
<evidence type="ECO:0000256" key="2">
    <source>
        <dbReference type="SAM" id="Phobius"/>
    </source>
</evidence>
<feature type="transmembrane region" description="Helical" evidence="2">
    <location>
        <begin position="68"/>
        <end position="91"/>
    </location>
</feature>
<gene>
    <name evidence="3" type="ORF">K432DRAFT_129670</name>
</gene>
<name>A0A8E2JC22_9PEZI</name>
<evidence type="ECO:0000313" key="4">
    <source>
        <dbReference type="Proteomes" id="UP000250266"/>
    </source>
</evidence>
<organism evidence="3 4">
    <name type="scientific">Lepidopterella palustris CBS 459.81</name>
    <dbReference type="NCBI Taxonomy" id="1314670"/>
    <lineage>
        <taxon>Eukaryota</taxon>
        <taxon>Fungi</taxon>
        <taxon>Dikarya</taxon>
        <taxon>Ascomycota</taxon>
        <taxon>Pezizomycotina</taxon>
        <taxon>Dothideomycetes</taxon>
        <taxon>Pleosporomycetidae</taxon>
        <taxon>Mytilinidiales</taxon>
        <taxon>Argynnaceae</taxon>
        <taxon>Lepidopterella</taxon>
    </lineage>
</organism>
<evidence type="ECO:0000313" key="3">
    <source>
        <dbReference type="EMBL" id="OCK77090.1"/>
    </source>
</evidence>
<feature type="region of interest" description="Disordered" evidence="1">
    <location>
        <begin position="1"/>
        <end position="31"/>
    </location>
</feature>
<dbReference type="EMBL" id="KV745156">
    <property type="protein sequence ID" value="OCK77090.1"/>
    <property type="molecule type" value="Genomic_DNA"/>
</dbReference>
<accession>A0A8E2JC22</accession>
<sequence length="164" mass="17618">MSTEPPKQAPPCSSASPKYSPPSPAANTPAPKASPSMKCSFVQAICLLANAFGAATSEALDPVLYGSAVPWVFVTLAVSALATGCLVWMLFYHLNRAGDDMNALDQDYDADPMLGRESVVGIWGGGEILRGGVCGVGRRREWLRRDCRVLDVFCRTSWGQAMYK</sequence>
<keyword evidence="2" id="KW-1133">Transmembrane helix</keyword>
<keyword evidence="2" id="KW-0472">Membrane</keyword>
<proteinExistence type="predicted"/>
<keyword evidence="2" id="KW-0812">Transmembrane</keyword>
<reference evidence="3 4" key="1">
    <citation type="journal article" date="2016" name="Nat. Commun.">
        <title>Ectomycorrhizal ecology is imprinted in the genome of the dominant symbiotic fungus Cenococcum geophilum.</title>
        <authorList>
            <consortium name="DOE Joint Genome Institute"/>
            <person name="Peter M."/>
            <person name="Kohler A."/>
            <person name="Ohm R.A."/>
            <person name="Kuo A."/>
            <person name="Krutzmann J."/>
            <person name="Morin E."/>
            <person name="Arend M."/>
            <person name="Barry K.W."/>
            <person name="Binder M."/>
            <person name="Choi C."/>
            <person name="Clum A."/>
            <person name="Copeland A."/>
            <person name="Grisel N."/>
            <person name="Haridas S."/>
            <person name="Kipfer T."/>
            <person name="LaButti K."/>
            <person name="Lindquist E."/>
            <person name="Lipzen A."/>
            <person name="Maire R."/>
            <person name="Meier B."/>
            <person name="Mihaltcheva S."/>
            <person name="Molinier V."/>
            <person name="Murat C."/>
            <person name="Poggeler S."/>
            <person name="Quandt C.A."/>
            <person name="Sperisen C."/>
            <person name="Tritt A."/>
            <person name="Tisserant E."/>
            <person name="Crous P.W."/>
            <person name="Henrissat B."/>
            <person name="Nehls U."/>
            <person name="Egli S."/>
            <person name="Spatafora J.W."/>
            <person name="Grigoriev I.V."/>
            <person name="Martin F.M."/>
        </authorList>
    </citation>
    <scope>NUCLEOTIDE SEQUENCE [LARGE SCALE GENOMIC DNA]</scope>
    <source>
        <strain evidence="3 4">CBS 459.81</strain>
    </source>
</reference>
<keyword evidence="4" id="KW-1185">Reference proteome</keyword>
<evidence type="ECO:0000256" key="1">
    <source>
        <dbReference type="SAM" id="MobiDB-lite"/>
    </source>
</evidence>